<evidence type="ECO:0000256" key="12">
    <source>
        <dbReference type="PIRSR" id="PIRSR001461-1"/>
    </source>
</evidence>
<dbReference type="GO" id="GO:0005737">
    <property type="term" value="C:cytoplasm"/>
    <property type="evidence" value="ECO:0007669"/>
    <property type="project" value="UniProtKB-ARBA"/>
</dbReference>
<dbReference type="InterPro" id="IPR000056">
    <property type="entry name" value="Ribul_P_3_epim-like"/>
</dbReference>
<gene>
    <name evidence="10" type="primary">rpe</name>
    <name evidence="15" type="ORF">FD50_GL002424</name>
</gene>
<evidence type="ECO:0000256" key="11">
    <source>
        <dbReference type="PIRNR" id="PIRNR001461"/>
    </source>
</evidence>
<dbReference type="Proteomes" id="UP000051166">
    <property type="component" value="Unassembled WGS sequence"/>
</dbReference>
<feature type="active site" description="Proton donor" evidence="10 12">
    <location>
        <position position="173"/>
    </location>
</feature>
<comment type="cofactor">
    <cofactor evidence="10 13">
        <name>a divalent metal cation</name>
        <dbReference type="ChEBI" id="CHEBI:60240"/>
    </cofactor>
    <text evidence="10 13">Binds 1 divalent metal cation per subunit.</text>
</comment>
<sequence length="217" mass="23366">MKIAPSILSADFANLQRDIKIVEDAGAEYLHLDVMDGHFVPNLSFGVPLIKALRPNSSLIFDCHLMVSRPEDYISPLAEAGVQIIGVHYEATPHIYRMVQLIHQAGCKAEVVLNPGTPISVLQELLPVVDAVLIMTVNPGFGGQKFIPETLDKIAQLATLKKAQGLTFEIEVDGGIDEKTSVLCQARGATVAVAGSFVFESQSPAAQVKLLHKVTGE</sequence>
<keyword evidence="10 11" id="KW-0119">Carbohydrate metabolism</keyword>
<evidence type="ECO:0000313" key="15">
    <source>
        <dbReference type="EMBL" id="KRL99888.1"/>
    </source>
</evidence>
<evidence type="ECO:0000256" key="5">
    <source>
        <dbReference type="ARBA" id="ARBA00001954"/>
    </source>
</evidence>
<dbReference type="RefSeq" id="WP_056959953.1">
    <property type="nucleotide sequence ID" value="NZ_AZFQ01000019.1"/>
</dbReference>
<dbReference type="STRING" id="1423801.FD50_GL002424"/>
<dbReference type="Gene3D" id="3.20.20.70">
    <property type="entry name" value="Aldolase class I"/>
    <property type="match status" value="1"/>
</dbReference>
<comment type="cofactor">
    <cofactor evidence="3">
        <name>Co(2+)</name>
        <dbReference type="ChEBI" id="CHEBI:48828"/>
    </cofactor>
</comment>
<comment type="cofactor">
    <cofactor evidence="4">
        <name>Zn(2+)</name>
        <dbReference type="ChEBI" id="CHEBI:29105"/>
    </cofactor>
</comment>
<evidence type="ECO:0000256" key="14">
    <source>
        <dbReference type="PIRSR" id="PIRSR001461-3"/>
    </source>
</evidence>
<evidence type="ECO:0000313" key="16">
    <source>
        <dbReference type="Proteomes" id="UP000051166"/>
    </source>
</evidence>
<dbReference type="GO" id="GO:0004750">
    <property type="term" value="F:D-ribulose-phosphate 3-epimerase activity"/>
    <property type="evidence" value="ECO:0007669"/>
    <property type="project" value="UniProtKB-UniRule"/>
</dbReference>
<name>A0A0R1V2U6_9LACO</name>
<comment type="cofactor">
    <cofactor evidence="2">
        <name>Mn(2+)</name>
        <dbReference type="ChEBI" id="CHEBI:29035"/>
    </cofactor>
</comment>
<feature type="active site" description="Proton acceptor" evidence="10 12">
    <location>
        <position position="33"/>
    </location>
</feature>
<keyword evidence="9 10" id="KW-0413">Isomerase</keyword>
<comment type="catalytic activity">
    <reaction evidence="1 10 11">
        <text>D-ribulose 5-phosphate = D-xylulose 5-phosphate</text>
        <dbReference type="Rhea" id="RHEA:13677"/>
        <dbReference type="ChEBI" id="CHEBI:57737"/>
        <dbReference type="ChEBI" id="CHEBI:58121"/>
        <dbReference type="EC" id="5.1.3.1"/>
    </reaction>
</comment>
<dbReference type="AlphaFoldDB" id="A0A0R1V2U6"/>
<dbReference type="PROSITE" id="PS01085">
    <property type="entry name" value="RIBUL_P_3_EPIMER_1"/>
    <property type="match status" value="1"/>
</dbReference>
<evidence type="ECO:0000256" key="13">
    <source>
        <dbReference type="PIRSR" id="PIRSR001461-2"/>
    </source>
</evidence>
<reference evidence="15 16" key="1">
    <citation type="journal article" date="2015" name="Genome Announc.">
        <title>Expanding the biotechnology potential of lactobacilli through comparative genomics of 213 strains and associated genera.</title>
        <authorList>
            <person name="Sun Z."/>
            <person name="Harris H.M."/>
            <person name="McCann A."/>
            <person name="Guo C."/>
            <person name="Argimon S."/>
            <person name="Zhang W."/>
            <person name="Yang X."/>
            <person name="Jeffery I.B."/>
            <person name="Cooney J.C."/>
            <person name="Kagawa T.F."/>
            <person name="Liu W."/>
            <person name="Song Y."/>
            <person name="Salvetti E."/>
            <person name="Wrobel A."/>
            <person name="Rasinkangas P."/>
            <person name="Parkhill J."/>
            <person name="Rea M.C."/>
            <person name="O'Sullivan O."/>
            <person name="Ritari J."/>
            <person name="Douillard F.P."/>
            <person name="Paul Ross R."/>
            <person name="Yang R."/>
            <person name="Briner A.E."/>
            <person name="Felis G.E."/>
            <person name="de Vos W.M."/>
            <person name="Barrangou R."/>
            <person name="Klaenhammer T.R."/>
            <person name="Caufield P.W."/>
            <person name="Cui Y."/>
            <person name="Zhang H."/>
            <person name="O'Toole P.W."/>
        </authorList>
    </citation>
    <scope>NUCLEOTIDE SEQUENCE [LARGE SCALE GENOMIC DNA]</scope>
    <source>
        <strain evidence="15 16">DSM 16230</strain>
    </source>
</reference>
<organism evidence="15 16">
    <name type="scientific">Liquorilactobacillus satsumensis DSM 16230 = JCM 12392</name>
    <dbReference type="NCBI Taxonomy" id="1423801"/>
    <lineage>
        <taxon>Bacteria</taxon>
        <taxon>Bacillati</taxon>
        <taxon>Bacillota</taxon>
        <taxon>Bacilli</taxon>
        <taxon>Lactobacillales</taxon>
        <taxon>Lactobacillaceae</taxon>
        <taxon>Liquorilactobacillus</taxon>
    </lineage>
</organism>
<proteinExistence type="inferred from homology"/>
<feature type="binding site" evidence="10 14">
    <location>
        <position position="64"/>
    </location>
    <ligand>
        <name>substrate</name>
    </ligand>
</feature>
<dbReference type="Pfam" id="PF00834">
    <property type="entry name" value="Ribul_P_3_epim"/>
    <property type="match status" value="1"/>
</dbReference>
<keyword evidence="8 10" id="KW-0479">Metal-binding</keyword>
<evidence type="ECO:0000256" key="1">
    <source>
        <dbReference type="ARBA" id="ARBA00001782"/>
    </source>
</evidence>
<dbReference type="SUPFAM" id="SSF51366">
    <property type="entry name" value="Ribulose-phoshate binding barrel"/>
    <property type="match status" value="1"/>
</dbReference>
<feature type="binding site" evidence="14">
    <location>
        <position position="175"/>
    </location>
    <ligand>
        <name>substrate</name>
    </ligand>
</feature>
<dbReference type="FunFam" id="3.20.20.70:FF:000004">
    <property type="entry name" value="Ribulose-phosphate 3-epimerase"/>
    <property type="match status" value="1"/>
</dbReference>
<dbReference type="InterPro" id="IPR011060">
    <property type="entry name" value="RibuloseP-bd_barrel"/>
</dbReference>
<dbReference type="NCBIfam" id="NF004076">
    <property type="entry name" value="PRK05581.1-4"/>
    <property type="match status" value="1"/>
</dbReference>
<keyword evidence="13" id="KW-0862">Zinc</keyword>
<evidence type="ECO:0000256" key="8">
    <source>
        <dbReference type="ARBA" id="ARBA00022723"/>
    </source>
</evidence>
<evidence type="ECO:0000256" key="3">
    <source>
        <dbReference type="ARBA" id="ARBA00001941"/>
    </source>
</evidence>
<comment type="similarity">
    <text evidence="6 10 11">Belongs to the ribulose-phosphate 3-epimerase family.</text>
</comment>
<evidence type="ECO:0000256" key="2">
    <source>
        <dbReference type="ARBA" id="ARBA00001936"/>
    </source>
</evidence>
<dbReference type="CDD" id="cd00429">
    <property type="entry name" value="RPE"/>
    <property type="match status" value="1"/>
</dbReference>
<feature type="binding site" evidence="10 13">
    <location>
        <position position="64"/>
    </location>
    <ligand>
        <name>a divalent metal cation</name>
        <dbReference type="ChEBI" id="CHEBI:60240"/>
    </ligand>
</feature>
<evidence type="ECO:0000256" key="4">
    <source>
        <dbReference type="ARBA" id="ARBA00001947"/>
    </source>
</evidence>
<feature type="binding site" evidence="10 13">
    <location>
        <position position="31"/>
    </location>
    <ligand>
        <name>a divalent metal cation</name>
        <dbReference type="ChEBI" id="CHEBI:60240"/>
    </ligand>
</feature>
<feature type="binding site" evidence="10 13">
    <location>
        <position position="33"/>
    </location>
    <ligand>
        <name>a divalent metal cation</name>
        <dbReference type="ChEBI" id="CHEBI:60240"/>
    </ligand>
</feature>
<dbReference type="HAMAP" id="MF_02227">
    <property type="entry name" value="RPE"/>
    <property type="match status" value="1"/>
</dbReference>
<dbReference type="PIRSF" id="PIRSF001461">
    <property type="entry name" value="RPE"/>
    <property type="match status" value="1"/>
</dbReference>
<comment type="pathway">
    <text evidence="10">Carbohydrate degradation.</text>
</comment>
<evidence type="ECO:0000256" key="9">
    <source>
        <dbReference type="ARBA" id="ARBA00023235"/>
    </source>
</evidence>
<keyword evidence="13" id="KW-0170">Cobalt</keyword>
<dbReference type="GO" id="GO:0019323">
    <property type="term" value="P:pentose catabolic process"/>
    <property type="evidence" value="ECO:0007669"/>
    <property type="project" value="UniProtKB-UniRule"/>
</dbReference>
<feature type="binding site" evidence="10 14">
    <location>
        <begin position="195"/>
        <end position="196"/>
    </location>
    <ligand>
        <name>substrate</name>
    </ligand>
</feature>
<evidence type="ECO:0000256" key="7">
    <source>
        <dbReference type="ARBA" id="ARBA00013188"/>
    </source>
</evidence>
<dbReference type="OrthoDB" id="1645589at2"/>
<dbReference type="InterPro" id="IPR026019">
    <property type="entry name" value="Ribul_P_3_epim"/>
</dbReference>
<dbReference type="EC" id="5.1.3.1" evidence="7 10"/>
<comment type="caution">
    <text evidence="15">The sequence shown here is derived from an EMBL/GenBank/DDBJ whole genome shotgun (WGS) entry which is preliminary data.</text>
</comment>
<dbReference type="EMBL" id="AZFQ01000019">
    <property type="protein sequence ID" value="KRL99888.1"/>
    <property type="molecule type" value="Genomic_DNA"/>
</dbReference>
<comment type="cofactor">
    <cofactor evidence="5">
        <name>Fe(2+)</name>
        <dbReference type="ChEBI" id="CHEBI:29033"/>
    </cofactor>
</comment>
<dbReference type="PANTHER" id="PTHR11749">
    <property type="entry name" value="RIBULOSE-5-PHOSPHATE-3-EPIMERASE"/>
    <property type="match status" value="1"/>
</dbReference>
<dbReference type="NCBIfam" id="TIGR01163">
    <property type="entry name" value="rpe"/>
    <property type="match status" value="1"/>
</dbReference>
<evidence type="ECO:0000256" key="10">
    <source>
        <dbReference type="HAMAP-Rule" id="MF_02227"/>
    </source>
</evidence>
<feature type="binding site" evidence="10 14">
    <location>
        <position position="6"/>
    </location>
    <ligand>
        <name>substrate</name>
    </ligand>
</feature>
<dbReference type="GO" id="GO:0006098">
    <property type="term" value="P:pentose-phosphate shunt"/>
    <property type="evidence" value="ECO:0007669"/>
    <property type="project" value="UniProtKB-UniRule"/>
</dbReference>
<feature type="binding site" evidence="10 13">
    <location>
        <position position="173"/>
    </location>
    <ligand>
        <name>a divalent metal cation</name>
        <dbReference type="ChEBI" id="CHEBI:60240"/>
    </ligand>
</feature>
<dbReference type="GO" id="GO:0046872">
    <property type="term" value="F:metal ion binding"/>
    <property type="evidence" value="ECO:0007669"/>
    <property type="project" value="UniProtKB-UniRule"/>
</dbReference>
<feature type="binding site" evidence="10">
    <location>
        <begin position="173"/>
        <end position="175"/>
    </location>
    <ligand>
        <name>substrate</name>
    </ligand>
</feature>
<evidence type="ECO:0000256" key="6">
    <source>
        <dbReference type="ARBA" id="ARBA00009541"/>
    </source>
</evidence>
<comment type="function">
    <text evidence="10">Catalyzes the reversible epimerization of D-ribulose 5-phosphate to D-xylulose 5-phosphate.</text>
</comment>
<feature type="binding site" evidence="10 14">
    <location>
        <begin position="140"/>
        <end position="143"/>
    </location>
    <ligand>
        <name>substrate</name>
    </ligand>
</feature>
<keyword evidence="13" id="KW-0464">Manganese</keyword>
<protein>
    <recommendedName>
        <fullName evidence="7 10">Ribulose-phosphate 3-epimerase</fullName>
        <ecNumber evidence="7 10">5.1.3.1</ecNumber>
    </recommendedName>
</protein>
<dbReference type="PROSITE" id="PS01086">
    <property type="entry name" value="RIBUL_P_3_EPIMER_2"/>
    <property type="match status" value="1"/>
</dbReference>
<accession>A0A0R1V2U6</accession>
<keyword evidence="16" id="KW-1185">Reference proteome</keyword>
<dbReference type="PATRIC" id="fig|1423801.4.peg.2482"/>
<dbReference type="GeneID" id="98307359"/>
<dbReference type="InterPro" id="IPR013785">
    <property type="entry name" value="Aldolase_TIM"/>
</dbReference>